<proteinExistence type="predicted"/>
<dbReference type="Proteomes" id="UP000234857">
    <property type="component" value="Unassembled WGS sequence"/>
</dbReference>
<evidence type="ECO:0000313" key="3">
    <source>
        <dbReference type="Proteomes" id="UP000234857"/>
    </source>
</evidence>
<accession>A0A2N5ZK98</accession>
<gene>
    <name evidence="2" type="ORF">C0601_02750</name>
</gene>
<organism evidence="2 3">
    <name type="scientific">Muiribacterium halophilum</name>
    <dbReference type="NCBI Taxonomy" id="2053465"/>
    <lineage>
        <taxon>Bacteria</taxon>
        <taxon>Candidatus Muiribacteriota</taxon>
        <taxon>Candidatus Muiribacteriia</taxon>
        <taxon>Candidatus Muiribacteriales</taxon>
        <taxon>Candidatus Muiribacteriaceae</taxon>
        <taxon>Candidatus Muiribacterium</taxon>
    </lineage>
</organism>
<name>A0A2N5ZK98_MUIH1</name>
<reference evidence="2 3" key="1">
    <citation type="submission" date="2017-11" db="EMBL/GenBank/DDBJ databases">
        <title>Genome-resolved metagenomics identifies genetic mobility, metabolic interactions, and unexpected diversity in perchlorate-reducing communities.</title>
        <authorList>
            <person name="Barnum T.P."/>
            <person name="Figueroa I.A."/>
            <person name="Carlstrom C.I."/>
            <person name="Lucas L.N."/>
            <person name="Engelbrektson A.L."/>
            <person name="Coates J.D."/>
        </authorList>
    </citation>
    <scope>NUCLEOTIDE SEQUENCE [LARGE SCALE GENOMIC DNA]</scope>
    <source>
        <strain evidence="2">BM706</strain>
    </source>
</reference>
<dbReference type="EMBL" id="PKTG01000041">
    <property type="protein sequence ID" value="PLX19109.1"/>
    <property type="molecule type" value="Genomic_DNA"/>
</dbReference>
<protein>
    <submittedName>
        <fullName evidence="2">Uncharacterized protein</fullName>
    </submittedName>
</protein>
<feature type="transmembrane region" description="Helical" evidence="1">
    <location>
        <begin position="120"/>
        <end position="138"/>
    </location>
</feature>
<evidence type="ECO:0000256" key="1">
    <source>
        <dbReference type="SAM" id="Phobius"/>
    </source>
</evidence>
<keyword evidence="1" id="KW-1133">Transmembrane helix</keyword>
<keyword evidence="1" id="KW-0812">Transmembrane</keyword>
<sequence length="139" mass="17257">MKKKKLLIIGTAPNRILDFNIKFLSFLLGKKYDFYFFSTKKYLNNNIIEYYLLKEKKISINKKIKINLKQFDEIIVCQGNENLFEFLNVFLWLKNNGLKELLVINSSNNIFKRNLRRYNIFYFYFYKIFYFYRNYYLLY</sequence>
<dbReference type="AlphaFoldDB" id="A0A2N5ZK98"/>
<evidence type="ECO:0000313" key="2">
    <source>
        <dbReference type="EMBL" id="PLX19109.1"/>
    </source>
</evidence>
<comment type="caution">
    <text evidence="2">The sequence shown here is derived from an EMBL/GenBank/DDBJ whole genome shotgun (WGS) entry which is preliminary data.</text>
</comment>
<keyword evidence="1" id="KW-0472">Membrane</keyword>